<dbReference type="InterPro" id="IPR013083">
    <property type="entry name" value="Znf_RING/FYVE/PHD"/>
</dbReference>
<reference evidence="8" key="3">
    <citation type="submission" date="2023-05" db="EMBL/GenBank/DDBJ databases">
        <authorList>
            <person name="Smith C.H."/>
        </authorList>
    </citation>
    <scope>NUCLEOTIDE SEQUENCE</scope>
    <source>
        <strain evidence="8">CHS0354</strain>
        <tissue evidence="8">Mantle</tissue>
    </source>
</reference>
<proteinExistence type="predicted"/>
<name>A0AAE0SST1_9BIVA</name>
<dbReference type="Pfam" id="PF13445">
    <property type="entry name" value="zf-RING_UBOX"/>
    <property type="match status" value="1"/>
</dbReference>
<dbReference type="PROSITE" id="PS51125">
    <property type="entry name" value="NHL"/>
    <property type="match status" value="2"/>
</dbReference>
<feature type="domain" description="RING-type" evidence="7">
    <location>
        <begin position="17"/>
        <end position="61"/>
    </location>
</feature>
<evidence type="ECO:0000313" key="8">
    <source>
        <dbReference type="EMBL" id="KAK3597485.1"/>
    </source>
</evidence>
<dbReference type="GO" id="GO:0000209">
    <property type="term" value="P:protein polyubiquitination"/>
    <property type="evidence" value="ECO:0007669"/>
    <property type="project" value="TreeGrafter"/>
</dbReference>
<dbReference type="InterPro" id="IPR017907">
    <property type="entry name" value="Znf_RING_CS"/>
</dbReference>
<dbReference type="CDD" id="cd05819">
    <property type="entry name" value="NHL"/>
    <property type="match status" value="1"/>
</dbReference>
<evidence type="ECO:0000256" key="1">
    <source>
        <dbReference type="ARBA" id="ARBA00022723"/>
    </source>
</evidence>
<dbReference type="InterPro" id="IPR001841">
    <property type="entry name" value="Znf_RING"/>
</dbReference>
<organism evidence="8 9">
    <name type="scientific">Potamilus streckersoni</name>
    <dbReference type="NCBI Taxonomy" id="2493646"/>
    <lineage>
        <taxon>Eukaryota</taxon>
        <taxon>Metazoa</taxon>
        <taxon>Spiralia</taxon>
        <taxon>Lophotrochozoa</taxon>
        <taxon>Mollusca</taxon>
        <taxon>Bivalvia</taxon>
        <taxon>Autobranchia</taxon>
        <taxon>Heteroconchia</taxon>
        <taxon>Palaeoheterodonta</taxon>
        <taxon>Unionida</taxon>
        <taxon>Unionoidea</taxon>
        <taxon>Unionidae</taxon>
        <taxon>Ambleminae</taxon>
        <taxon>Lampsilini</taxon>
        <taxon>Potamilus</taxon>
    </lineage>
</organism>
<keyword evidence="9" id="KW-1185">Reference proteome</keyword>
<evidence type="ECO:0000256" key="5">
    <source>
        <dbReference type="PROSITE-ProRule" id="PRU00175"/>
    </source>
</evidence>
<dbReference type="SMART" id="SM00184">
    <property type="entry name" value="RING"/>
    <property type="match status" value="1"/>
</dbReference>
<dbReference type="EMBL" id="JAEAOA010002351">
    <property type="protein sequence ID" value="KAK3597485.1"/>
    <property type="molecule type" value="Genomic_DNA"/>
</dbReference>
<reference evidence="8" key="2">
    <citation type="journal article" date="2021" name="Genome Biol. Evol.">
        <title>Developing a high-quality reference genome for a parasitic bivalve with doubly uniparental inheritance (Bivalvia: Unionida).</title>
        <authorList>
            <person name="Smith C.H."/>
        </authorList>
    </citation>
    <scope>NUCLEOTIDE SEQUENCE</scope>
    <source>
        <strain evidence="8">CHS0354</strain>
        <tissue evidence="8">Mantle</tissue>
    </source>
</reference>
<keyword evidence="1" id="KW-0479">Metal-binding</keyword>
<dbReference type="InterPro" id="IPR027370">
    <property type="entry name" value="Znf-RING_euk"/>
</dbReference>
<dbReference type="GO" id="GO:0061630">
    <property type="term" value="F:ubiquitin protein ligase activity"/>
    <property type="evidence" value="ECO:0007669"/>
    <property type="project" value="TreeGrafter"/>
</dbReference>
<protein>
    <recommendedName>
        <fullName evidence="7">RING-type domain-containing protein</fullName>
    </recommendedName>
</protein>
<dbReference type="Gene3D" id="2.120.10.30">
    <property type="entry name" value="TolB, C-terminal domain"/>
    <property type="match status" value="2"/>
</dbReference>
<dbReference type="GO" id="GO:0008270">
    <property type="term" value="F:zinc ion binding"/>
    <property type="evidence" value="ECO:0007669"/>
    <property type="project" value="UniProtKB-KW"/>
</dbReference>
<keyword evidence="3 5" id="KW-0863">Zinc-finger</keyword>
<dbReference type="PROSITE" id="PS00518">
    <property type="entry name" value="ZF_RING_1"/>
    <property type="match status" value="1"/>
</dbReference>
<feature type="repeat" description="NHL" evidence="6">
    <location>
        <begin position="310"/>
        <end position="353"/>
    </location>
</feature>
<keyword evidence="2" id="KW-0677">Repeat</keyword>
<sequence>MASENIAEQIKDNFFSCTICYQPYNRPKALPCLHTFCEVCLSDYIHSRFEGSHVFPCPMCRQDINLPASGVAGFIDNYMVEKLSGTISSAHFQGHADAHSSVHASTERTRLLQDHKSQDLSEVKKYARLFQRFGSFGMEAHQFVHISGLSKSIYSDEIVIADCSLNKISVFSLNGQFRTSFICDCSIRDVEVTPEGTILTTVSRAGSALLREYSIDGRLVASHGSFYKYENPFGIVITRTGVCIVTSLQKNCVHVLTNKKKHSITFGSRGCGPNHFNSPYYVTTNMRDDIIVSDTGNNRIKVHRSDGTFVQSFGNQGSSDGKLFYPMGVCTDKNCNIYVADANNYRVQMFSPEGSYIASPVIKTYEYGIDVKPVHVAFIHDDILIVALRGTRFSEIHAYLWDCNKFKPKEDNSCLNCLPCCSSTAYDDI</sequence>
<dbReference type="Gene3D" id="3.30.40.10">
    <property type="entry name" value="Zinc/RING finger domain, C3HC4 (zinc finger)"/>
    <property type="match status" value="1"/>
</dbReference>
<evidence type="ECO:0000256" key="2">
    <source>
        <dbReference type="ARBA" id="ARBA00022737"/>
    </source>
</evidence>
<dbReference type="SUPFAM" id="SSF57850">
    <property type="entry name" value="RING/U-box"/>
    <property type="match status" value="1"/>
</dbReference>
<reference evidence="8" key="1">
    <citation type="journal article" date="2021" name="Genome Biol. Evol.">
        <title>A High-Quality Reference Genome for a Parasitic Bivalve with Doubly Uniparental Inheritance (Bivalvia: Unionida).</title>
        <authorList>
            <person name="Smith C.H."/>
        </authorList>
    </citation>
    <scope>NUCLEOTIDE SEQUENCE</scope>
    <source>
        <strain evidence="8">CHS0354</strain>
    </source>
</reference>
<dbReference type="GO" id="GO:0043161">
    <property type="term" value="P:proteasome-mediated ubiquitin-dependent protein catabolic process"/>
    <property type="evidence" value="ECO:0007669"/>
    <property type="project" value="TreeGrafter"/>
</dbReference>
<evidence type="ECO:0000313" key="9">
    <source>
        <dbReference type="Proteomes" id="UP001195483"/>
    </source>
</evidence>
<dbReference type="PROSITE" id="PS50089">
    <property type="entry name" value="ZF_RING_2"/>
    <property type="match status" value="1"/>
</dbReference>
<evidence type="ECO:0000256" key="6">
    <source>
        <dbReference type="PROSITE-ProRule" id="PRU00504"/>
    </source>
</evidence>
<comment type="caution">
    <text evidence="8">The sequence shown here is derived from an EMBL/GenBank/DDBJ whole genome shotgun (WGS) entry which is preliminary data.</text>
</comment>
<gene>
    <name evidence="8" type="ORF">CHS0354_041906</name>
</gene>
<dbReference type="InterPro" id="IPR001258">
    <property type="entry name" value="NHL_repeat"/>
</dbReference>
<dbReference type="InterPro" id="IPR050952">
    <property type="entry name" value="TRIM-NHL_E3_ligases"/>
</dbReference>
<dbReference type="InterPro" id="IPR011042">
    <property type="entry name" value="6-blade_b-propeller_TolB-like"/>
</dbReference>
<dbReference type="SUPFAM" id="SSF101898">
    <property type="entry name" value="NHL repeat"/>
    <property type="match status" value="1"/>
</dbReference>
<evidence type="ECO:0000259" key="7">
    <source>
        <dbReference type="PROSITE" id="PS50089"/>
    </source>
</evidence>
<accession>A0AAE0SST1</accession>
<dbReference type="AlphaFoldDB" id="A0AAE0SST1"/>
<dbReference type="Proteomes" id="UP001195483">
    <property type="component" value="Unassembled WGS sequence"/>
</dbReference>
<feature type="repeat" description="NHL" evidence="6">
    <location>
        <begin position="263"/>
        <end position="306"/>
    </location>
</feature>
<keyword evidence="4" id="KW-0862">Zinc</keyword>
<dbReference type="PANTHER" id="PTHR24104:SF57">
    <property type="entry name" value="BEE-MILK PROTEIN"/>
    <property type="match status" value="1"/>
</dbReference>
<dbReference type="PANTHER" id="PTHR24104">
    <property type="entry name" value="E3 UBIQUITIN-PROTEIN LIGASE NHLRC1-RELATED"/>
    <property type="match status" value="1"/>
</dbReference>
<evidence type="ECO:0000256" key="4">
    <source>
        <dbReference type="ARBA" id="ARBA00022833"/>
    </source>
</evidence>
<evidence type="ECO:0000256" key="3">
    <source>
        <dbReference type="ARBA" id="ARBA00022771"/>
    </source>
</evidence>